<keyword evidence="6" id="KW-0539">Nucleus</keyword>
<keyword evidence="5" id="KW-0862">Zinc</keyword>
<evidence type="ECO:0000256" key="4">
    <source>
        <dbReference type="ARBA" id="ARBA00022771"/>
    </source>
</evidence>
<dbReference type="SUPFAM" id="SSF57667">
    <property type="entry name" value="beta-beta-alpha zinc fingers"/>
    <property type="match status" value="4"/>
</dbReference>
<dbReference type="GO" id="GO:0005634">
    <property type="term" value="C:nucleus"/>
    <property type="evidence" value="ECO:0007669"/>
    <property type="project" value="TreeGrafter"/>
</dbReference>
<dbReference type="InterPro" id="IPR013087">
    <property type="entry name" value="Znf_C2H2_type"/>
</dbReference>
<dbReference type="EMBL" id="LR789274">
    <property type="protein sequence ID" value="CAB3265136.1"/>
    <property type="molecule type" value="mRNA"/>
</dbReference>
<dbReference type="GO" id="GO:0008270">
    <property type="term" value="F:zinc ion binding"/>
    <property type="evidence" value="ECO:0007669"/>
    <property type="project" value="UniProtKB-KW"/>
</dbReference>
<evidence type="ECO:0000256" key="5">
    <source>
        <dbReference type="ARBA" id="ARBA00022833"/>
    </source>
</evidence>
<organism evidence="9">
    <name type="scientific">Phallusia mammillata</name>
    <dbReference type="NCBI Taxonomy" id="59560"/>
    <lineage>
        <taxon>Eukaryota</taxon>
        <taxon>Metazoa</taxon>
        <taxon>Chordata</taxon>
        <taxon>Tunicata</taxon>
        <taxon>Ascidiacea</taxon>
        <taxon>Phlebobranchia</taxon>
        <taxon>Ascidiidae</taxon>
        <taxon>Phallusia</taxon>
    </lineage>
</organism>
<dbReference type="InterPro" id="IPR050331">
    <property type="entry name" value="Zinc_finger"/>
</dbReference>
<evidence type="ECO:0000256" key="6">
    <source>
        <dbReference type="ARBA" id="ARBA00023242"/>
    </source>
</evidence>
<feature type="domain" description="C2H2-type" evidence="8">
    <location>
        <begin position="189"/>
        <end position="212"/>
    </location>
</feature>
<feature type="domain" description="C2H2-type" evidence="8">
    <location>
        <begin position="246"/>
        <end position="274"/>
    </location>
</feature>
<evidence type="ECO:0000259" key="8">
    <source>
        <dbReference type="PROSITE" id="PS50157"/>
    </source>
</evidence>
<dbReference type="AlphaFoldDB" id="A0A6F9DQ74"/>
<feature type="domain" description="C2H2-type" evidence="8">
    <location>
        <begin position="162"/>
        <end position="189"/>
    </location>
</feature>
<evidence type="ECO:0000313" key="9">
    <source>
        <dbReference type="EMBL" id="CAB3265136.1"/>
    </source>
</evidence>
<keyword evidence="4 7" id="KW-0863">Zinc-finger</keyword>
<feature type="domain" description="C2H2-type" evidence="8">
    <location>
        <begin position="218"/>
        <end position="245"/>
    </location>
</feature>
<dbReference type="PROSITE" id="PS50157">
    <property type="entry name" value="ZINC_FINGER_C2H2_2"/>
    <property type="match status" value="8"/>
</dbReference>
<dbReference type="PANTHER" id="PTHR16515">
    <property type="entry name" value="PR DOMAIN ZINC FINGER PROTEIN"/>
    <property type="match status" value="1"/>
</dbReference>
<dbReference type="Pfam" id="PF00096">
    <property type="entry name" value="zf-C2H2"/>
    <property type="match status" value="3"/>
</dbReference>
<evidence type="ECO:0000256" key="1">
    <source>
        <dbReference type="ARBA" id="ARBA00004123"/>
    </source>
</evidence>
<name>A0A6F9DQ74_9ASCI</name>
<evidence type="ECO:0000256" key="7">
    <source>
        <dbReference type="PROSITE-ProRule" id="PRU00042"/>
    </source>
</evidence>
<dbReference type="FunFam" id="3.30.160.60:FF:000446">
    <property type="entry name" value="Zinc finger protein"/>
    <property type="match status" value="1"/>
</dbReference>
<dbReference type="SMART" id="SM00355">
    <property type="entry name" value="ZnF_C2H2"/>
    <property type="match status" value="8"/>
</dbReference>
<feature type="domain" description="C2H2-type" evidence="8">
    <location>
        <begin position="78"/>
        <end position="105"/>
    </location>
</feature>
<keyword evidence="3" id="KW-0677">Repeat</keyword>
<dbReference type="PROSITE" id="PS00028">
    <property type="entry name" value="ZINC_FINGER_C2H2_1"/>
    <property type="match status" value="8"/>
</dbReference>
<reference evidence="9" key="1">
    <citation type="submission" date="2020-04" db="EMBL/GenBank/DDBJ databases">
        <authorList>
            <person name="Neveu A P."/>
        </authorList>
    </citation>
    <scope>NUCLEOTIDE SEQUENCE</scope>
    <source>
        <tissue evidence="9">Whole embryo</tissue>
    </source>
</reference>
<feature type="domain" description="C2H2-type" evidence="8">
    <location>
        <begin position="50"/>
        <end position="77"/>
    </location>
</feature>
<accession>A0A6F9DQ74</accession>
<feature type="domain" description="C2H2-type" evidence="8">
    <location>
        <begin position="21"/>
        <end position="49"/>
    </location>
</feature>
<dbReference type="PANTHER" id="PTHR16515:SF66">
    <property type="entry name" value="C2H2-TYPE DOMAIN-CONTAINING PROTEIN"/>
    <property type="match status" value="1"/>
</dbReference>
<protein>
    <submittedName>
        <fullName evidence="9">ZF(C2H2)-13 zinc finger protein</fullName>
    </submittedName>
</protein>
<evidence type="ECO:0000256" key="3">
    <source>
        <dbReference type="ARBA" id="ARBA00022737"/>
    </source>
</evidence>
<sequence>MQENEPEIVERVQSISSKKLTRCPVCEKEFVKETELKFHVENVHQQWKPYNCVVCDKTFLLEENRNTHMLTHADNRNYRCNICEKEFRQSSHLSTHMLIHTESNNDSIDVSEFGFGFEKDEDAQMKKPKRTVCKCEVCEKVFVTKAILNFHTKTVHKAKKKHQCSVCEKECKNKTTLDRHMTEHDIQENKCKYCEKKYTSKAKVKSHIRYAHMLSWDVFCPECNACFKRQGDLSKHIRIHATVKPFSCEFCERQFAQKVNRDRHILEVHPTKRFDTTQQQ</sequence>
<evidence type="ECO:0000256" key="2">
    <source>
        <dbReference type="ARBA" id="ARBA00022723"/>
    </source>
</evidence>
<comment type="subcellular location">
    <subcellularLocation>
        <location evidence="1">Nucleus</location>
    </subcellularLocation>
</comment>
<dbReference type="GO" id="GO:0010468">
    <property type="term" value="P:regulation of gene expression"/>
    <property type="evidence" value="ECO:0007669"/>
    <property type="project" value="TreeGrafter"/>
</dbReference>
<feature type="domain" description="C2H2-type" evidence="8">
    <location>
        <begin position="133"/>
        <end position="161"/>
    </location>
</feature>
<proteinExistence type="evidence at transcript level"/>
<dbReference type="FunFam" id="3.30.160.60:FF:000624">
    <property type="entry name" value="zinc finger protein 697"/>
    <property type="match status" value="1"/>
</dbReference>
<gene>
    <name evidence="9" type="primary">Prdm5</name>
</gene>
<keyword evidence="2" id="KW-0479">Metal-binding</keyword>
<dbReference type="Gene3D" id="3.30.160.60">
    <property type="entry name" value="Classic Zinc Finger"/>
    <property type="match status" value="5"/>
</dbReference>
<dbReference type="InterPro" id="IPR036236">
    <property type="entry name" value="Znf_C2H2_sf"/>
</dbReference>